<feature type="domain" description="Sm" evidence="3">
    <location>
        <begin position="36"/>
        <end position="102"/>
    </location>
</feature>
<evidence type="ECO:0000256" key="2">
    <source>
        <dbReference type="SAM" id="MobiDB-lite"/>
    </source>
</evidence>
<evidence type="ECO:0000313" key="5">
    <source>
        <dbReference type="EMBL" id="SSX34984.1"/>
    </source>
</evidence>
<sequence>MSSRATLSSDEGDDQCMEPMQSKPAEEKKPLTPGREKLQSWLDKTLRIVMTDSRILVGDFLCTDRSGNVILGMCYEYTDVAGEGRYLGSVMVPGKHIVKMEVDISGKTSYRAGNKLPNYDQCT</sequence>
<organism evidence="4">
    <name type="scientific">Culicoides sonorensis</name>
    <name type="common">Biting midge</name>
    <dbReference type="NCBI Taxonomy" id="179676"/>
    <lineage>
        <taxon>Eukaryota</taxon>
        <taxon>Metazoa</taxon>
        <taxon>Ecdysozoa</taxon>
        <taxon>Arthropoda</taxon>
        <taxon>Hexapoda</taxon>
        <taxon>Insecta</taxon>
        <taxon>Pterygota</taxon>
        <taxon>Neoptera</taxon>
        <taxon>Endopterygota</taxon>
        <taxon>Diptera</taxon>
        <taxon>Nematocera</taxon>
        <taxon>Chironomoidea</taxon>
        <taxon>Ceratopogonidae</taxon>
        <taxon>Ceratopogoninae</taxon>
        <taxon>Culicoides</taxon>
        <taxon>Monoculicoides</taxon>
    </lineage>
</organism>
<proteinExistence type="inferred from homology"/>
<dbReference type="GO" id="GO:0031417">
    <property type="term" value="C:NatC complex"/>
    <property type="evidence" value="ECO:0007669"/>
    <property type="project" value="InterPro"/>
</dbReference>
<comment type="similarity">
    <text evidence="1">Belongs to the snRNP Sm proteins family.</text>
</comment>
<dbReference type="SMART" id="SM00651">
    <property type="entry name" value="Sm"/>
    <property type="match status" value="1"/>
</dbReference>
<name>A0A336LG16_CULSO</name>
<evidence type="ECO:0000256" key="1">
    <source>
        <dbReference type="ARBA" id="ARBA00006850"/>
    </source>
</evidence>
<dbReference type="EMBL" id="UFQS01003417">
    <property type="protein sequence ID" value="SSX15623.1"/>
    <property type="molecule type" value="Genomic_DNA"/>
</dbReference>
<dbReference type="Gene3D" id="2.30.30.100">
    <property type="match status" value="1"/>
</dbReference>
<evidence type="ECO:0000259" key="3">
    <source>
        <dbReference type="SMART" id="SM00651"/>
    </source>
</evidence>
<feature type="compositionally biased region" description="Basic and acidic residues" evidence="2">
    <location>
        <begin position="24"/>
        <end position="36"/>
    </location>
</feature>
<dbReference type="InterPro" id="IPR034110">
    <property type="entry name" value="LSMD1_Sm"/>
</dbReference>
<dbReference type="InterPro" id="IPR010920">
    <property type="entry name" value="LSM_dom_sf"/>
</dbReference>
<feature type="region of interest" description="Disordered" evidence="2">
    <location>
        <begin position="1"/>
        <end position="36"/>
    </location>
</feature>
<reference evidence="5" key="2">
    <citation type="submission" date="2018-07" db="EMBL/GenBank/DDBJ databases">
        <authorList>
            <person name="Quirk P.G."/>
            <person name="Krulwich T.A."/>
        </authorList>
    </citation>
    <scope>NUCLEOTIDE SEQUENCE</scope>
</reference>
<gene>
    <name evidence="4" type="primary">CSON008894</name>
</gene>
<dbReference type="SUPFAM" id="SSF50182">
    <property type="entry name" value="Sm-like ribonucleoproteins"/>
    <property type="match status" value="1"/>
</dbReference>
<dbReference type="Pfam" id="PF01423">
    <property type="entry name" value="LSM"/>
    <property type="match status" value="1"/>
</dbReference>
<dbReference type="PANTHER" id="PTHR10701:SF5">
    <property type="entry name" value="N-ALPHA-ACETYLTRANSFERASE 38, NATC AUXILIARY SUBUNIT"/>
    <property type="match status" value="1"/>
</dbReference>
<dbReference type="AlphaFoldDB" id="A0A336LG16"/>
<dbReference type="InterPro" id="IPR001163">
    <property type="entry name" value="Sm_dom_euk/arc"/>
</dbReference>
<accession>A0A336LG16</accession>
<reference evidence="4" key="1">
    <citation type="submission" date="2018-04" db="EMBL/GenBank/DDBJ databases">
        <authorList>
            <person name="Go L.Y."/>
            <person name="Mitchell J.A."/>
        </authorList>
    </citation>
    <scope>NUCLEOTIDE SEQUENCE</scope>
    <source>
        <tissue evidence="4">Whole organism</tissue>
    </source>
</reference>
<dbReference type="CDD" id="cd06168">
    <property type="entry name" value="LSMD1"/>
    <property type="match status" value="1"/>
</dbReference>
<dbReference type="InterPro" id="IPR050914">
    <property type="entry name" value="snRNP_SmB/NAA38-like"/>
</dbReference>
<dbReference type="PANTHER" id="PTHR10701">
    <property type="entry name" value="SMALL NUCLEAR RIBONUCLEOPROTEIN-ASSOCIATED PROTEIN B AND N"/>
    <property type="match status" value="1"/>
</dbReference>
<evidence type="ECO:0000313" key="4">
    <source>
        <dbReference type="EMBL" id="SSX15623.1"/>
    </source>
</evidence>
<dbReference type="VEuPathDB" id="VectorBase:CSON008894"/>
<dbReference type="EMBL" id="UFQT01003417">
    <property type="protein sequence ID" value="SSX34984.1"/>
    <property type="molecule type" value="Genomic_DNA"/>
</dbReference>
<protein>
    <submittedName>
        <fullName evidence="4">CSON008894 protein</fullName>
    </submittedName>
</protein>